<sequence>MRILICAGGTGGGIYPALAAATELQALGVAEDDLLWIGAKGEMEETLVRRAGLRLETIPGGPIVGVPLPTRARNALKLARGAVAAGGHLRRFQPDVMFMTGGYVAAPVALAARRQGVPIVIYLPDVEPGSTIRLVVPLARRIAATTDGSQAYVPAEKLVVTGYPVRPDVRAARTLTKAEALATFDLTPARPTLFVFGGSRGARNINRALMAALPALLTQAQIIHVSGELTWPEVEAHAATLPAELRAFYRPYAYLHEEMGAAFRAADLALARAGASMLGECPAFGLPSILVPLTFAWRYQKVNADYLTERGAAVQLVDETLGQTLLPTVQELLFDRERLARMAAAAAALDKPDAAADLARLILAEGNPDPGHPDPGSPDHRAHPSIAREETLC</sequence>
<comment type="catalytic activity">
    <reaction evidence="10">
        <text>di-trans,octa-cis-undecaprenyl diphospho-N-acetyl-alpha-D-muramoyl-L-alanyl-D-glutamyl-meso-2,6-diaminopimeloyl-D-alanyl-D-alanine + UDP-N-acetyl-alpha-D-glucosamine = di-trans,octa-cis-undecaprenyl diphospho-[N-acetyl-alpha-D-glucosaminyl-(1-&gt;4)]-N-acetyl-alpha-D-muramoyl-L-alanyl-D-glutamyl-meso-2,6-diaminopimeloyl-D-alanyl-D-alanine + UDP + H(+)</text>
        <dbReference type="Rhea" id="RHEA:31227"/>
        <dbReference type="ChEBI" id="CHEBI:15378"/>
        <dbReference type="ChEBI" id="CHEBI:57705"/>
        <dbReference type="ChEBI" id="CHEBI:58223"/>
        <dbReference type="ChEBI" id="CHEBI:61387"/>
        <dbReference type="ChEBI" id="CHEBI:61388"/>
        <dbReference type="EC" id="2.4.1.227"/>
    </reaction>
</comment>
<gene>
    <name evidence="10 14" type="primary">murG</name>
    <name evidence="14" type="ORF">CFX0092_A0864</name>
</gene>
<feature type="domain" description="Glycosyl transferase family 28 C-terminal" evidence="13">
    <location>
        <begin position="192"/>
        <end position="357"/>
    </location>
</feature>
<dbReference type="OrthoDB" id="9808936at2"/>
<dbReference type="EC" id="2.4.1.227" evidence="10"/>
<keyword evidence="8 10" id="KW-0131">Cell cycle</keyword>
<dbReference type="GO" id="GO:0008360">
    <property type="term" value="P:regulation of cell shape"/>
    <property type="evidence" value="ECO:0007669"/>
    <property type="project" value="UniProtKB-KW"/>
</dbReference>
<dbReference type="GO" id="GO:0005886">
    <property type="term" value="C:plasma membrane"/>
    <property type="evidence" value="ECO:0007669"/>
    <property type="project" value="UniProtKB-SubCell"/>
</dbReference>
<evidence type="ECO:0000256" key="11">
    <source>
        <dbReference type="SAM" id="MobiDB-lite"/>
    </source>
</evidence>
<evidence type="ECO:0000256" key="10">
    <source>
        <dbReference type="HAMAP-Rule" id="MF_00033"/>
    </source>
</evidence>
<evidence type="ECO:0000313" key="14">
    <source>
        <dbReference type="EMBL" id="CUS02742.2"/>
    </source>
</evidence>
<dbReference type="RefSeq" id="WP_095042319.1">
    <property type="nucleotide sequence ID" value="NZ_LN890655.1"/>
</dbReference>
<comment type="caution">
    <text evidence="10">Lacks conserved residue(s) required for the propagation of feature annotation.</text>
</comment>
<evidence type="ECO:0000256" key="6">
    <source>
        <dbReference type="ARBA" id="ARBA00022984"/>
    </source>
</evidence>
<dbReference type="GO" id="GO:0005975">
    <property type="term" value="P:carbohydrate metabolic process"/>
    <property type="evidence" value="ECO:0007669"/>
    <property type="project" value="InterPro"/>
</dbReference>
<dbReference type="GO" id="GO:0050511">
    <property type="term" value="F:undecaprenyldiphospho-muramoylpentapeptide beta-N-acetylglucosaminyltransferase activity"/>
    <property type="evidence" value="ECO:0007669"/>
    <property type="project" value="UniProtKB-UniRule"/>
</dbReference>
<feature type="binding site" evidence="10">
    <location>
        <position position="300"/>
    </location>
    <ligand>
        <name>UDP-N-acetyl-alpha-D-glucosamine</name>
        <dbReference type="ChEBI" id="CHEBI:57705"/>
    </ligand>
</feature>
<reference evidence="14" key="1">
    <citation type="submission" date="2016-01" db="EMBL/GenBank/DDBJ databases">
        <authorList>
            <person name="Mcilroy J.S."/>
            <person name="Karst M S."/>
            <person name="Albertsen M."/>
        </authorList>
    </citation>
    <scope>NUCLEOTIDE SEQUENCE</scope>
    <source>
        <strain evidence="14">Cfx-K</strain>
    </source>
</reference>
<comment type="function">
    <text evidence="10">Cell wall formation. Catalyzes the transfer of a GlcNAc subunit on undecaprenyl-pyrophosphoryl-MurNAc-pentapeptide (lipid intermediate I) to form undecaprenyl-pyrophosphoryl-MurNAc-(pentapeptide)GlcNAc (lipid intermediate II).</text>
</comment>
<dbReference type="KEGG" id="pbf:CFX0092_A0864"/>
<dbReference type="InterPro" id="IPR006009">
    <property type="entry name" value="GlcNAc_MurG"/>
</dbReference>
<feature type="binding site" evidence="10">
    <location>
        <position position="166"/>
    </location>
    <ligand>
        <name>UDP-N-acetyl-alpha-D-glucosamine</name>
        <dbReference type="ChEBI" id="CHEBI:57705"/>
    </ligand>
</feature>
<evidence type="ECO:0000256" key="5">
    <source>
        <dbReference type="ARBA" id="ARBA00022960"/>
    </source>
</evidence>
<feature type="binding site" evidence="10">
    <location>
        <position position="199"/>
    </location>
    <ligand>
        <name>UDP-N-acetyl-alpha-D-glucosamine</name>
        <dbReference type="ChEBI" id="CHEBI:57705"/>
    </ligand>
</feature>
<feature type="binding site" evidence="10">
    <location>
        <begin position="10"/>
        <end position="12"/>
    </location>
    <ligand>
        <name>UDP-N-acetyl-alpha-D-glucosamine</name>
        <dbReference type="ChEBI" id="CHEBI:57705"/>
    </ligand>
</feature>
<name>A0A160T043_9CHLR</name>
<keyword evidence="4 10" id="KW-0808">Transferase</keyword>
<feature type="domain" description="Glycosyltransferase family 28 N-terminal" evidence="12">
    <location>
        <begin position="3"/>
        <end position="142"/>
    </location>
</feature>
<keyword evidence="7 10" id="KW-0472">Membrane</keyword>
<evidence type="ECO:0000256" key="4">
    <source>
        <dbReference type="ARBA" id="ARBA00022679"/>
    </source>
</evidence>
<dbReference type="GO" id="GO:0009252">
    <property type="term" value="P:peptidoglycan biosynthetic process"/>
    <property type="evidence" value="ECO:0007669"/>
    <property type="project" value="UniProtKB-UniRule"/>
</dbReference>
<dbReference type="Gene3D" id="3.40.50.2000">
    <property type="entry name" value="Glycogen Phosphorylase B"/>
    <property type="match status" value="2"/>
</dbReference>
<feature type="region of interest" description="Disordered" evidence="11">
    <location>
        <begin position="364"/>
        <end position="393"/>
    </location>
</feature>
<evidence type="ECO:0000256" key="7">
    <source>
        <dbReference type="ARBA" id="ARBA00023136"/>
    </source>
</evidence>
<keyword evidence="3 10" id="KW-0328">Glycosyltransferase</keyword>
<protein>
    <recommendedName>
        <fullName evidence="10">UDP-N-acetylglucosamine--N-acetylmuramyl-(pentapeptide) pyrophosphoryl-undecaprenol N-acetylglucosamine transferase</fullName>
        <ecNumber evidence="10">2.4.1.227</ecNumber>
    </recommendedName>
    <alternativeName>
        <fullName evidence="10">Undecaprenyl-PP-MurNAc-pentapeptide-UDPGlcNAc GlcNAc transferase</fullName>
    </alternativeName>
</protein>
<dbReference type="PANTHER" id="PTHR21015">
    <property type="entry name" value="UDP-N-ACETYLGLUCOSAMINE--N-ACETYLMURAMYL-(PENTAPEPTIDE) PYROPHOSPHORYL-UNDECAPRENOL N-ACETYLGLUCOSAMINE TRANSFERASE 1"/>
    <property type="match status" value="1"/>
</dbReference>
<comment type="subcellular location">
    <subcellularLocation>
        <location evidence="10">Cell membrane</location>
        <topology evidence="10">Peripheral membrane protein</topology>
        <orientation evidence="10">Cytoplasmic side</orientation>
    </subcellularLocation>
</comment>
<keyword evidence="1 10" id="KW-1003">Cell membrane</keyword>
<dbReference type="HAMAP" id="MF_00033">
    <property type="entry name" value="MurG"/>
    <property type="match status" value="1"/>
</dbReference>
<dbReference type="PANTHER" id="PTHR21015:SF22">
    <property type="entry name" value="GLYCOSYLTRANSFERASE"/>
    <property type="match status" value="1"/>
</dbReference>
<dbReference type="Pfam" id="PF03033">
    <property type="entry name" value="Glyco_transf_28"/>
    <property type="match status" value="1"/>
</dbReference>
<evidence type="ECO:0000256" key="3">
    <source>
        <dbReference type="ARBA" id="ARBA00022676"/>
    </source>
</evidence>
<dbReference type="InterPro" id="IPR007235">
    <property type="entry name" value="Glyco_trans_28_C"/>
</dbReference>
<dbReference type="GO" id="GO:0051301">
    <property type="term" value="P:cell division"/>
    <property type="evidence" value="ECO:0007669"/>
    <property type="project" value="UniProtKB-KW"/>
</dbReference>
<dbReference type="GO" id="GO:0051991">
    <property type="term" value="F:UDP-N-acetyl-D-glucosamine:N-acetylmuramoyl-L-alanyl-D-glutamyl-meso-2,6-diaminopimelyl-D-alanyl-D-alanine-diphosphoundecaprenol 4-beta-N-acetylglucosaminlytransferase activity"/>
    <property type="evidence" value="ECO:0007669"/>
    <property type="project" value="RHEA"/>
</dbReference>
<evidence type="ECO:0000256" key="1">
    <source>
        <dbReference type="ARBA" id="ARBA00022475"/>
    </source>
</evidence>
<comment type="pathway">
    <text evidence="10">Cell wall biogenesis; peptidoglycan biosynthesis.</text>
</comment>
<organism evidence="14 15">
    <name type="scientific">Candidatus Promineifilum breve</name>
    <dbReference type="NCBI Taxonomy" id="1806508"/>
    <lineage>
        <taxon>Bacteria</taxon>
        <taxon>Bacillati</taxon>
        <taxon>Chloroflexota</taxon>
        <taxon>Ardenticatenia</taxon>
        <taxon>Candidatus Promineifilales</taxon>
        <taxon>Candidatus Promineifilaceae</taxon>
        <taxon>Candidatus Promineifilum</taxon>
    </lineage>
</organism>
<feature type="compositionally biased region" description="Basic and acidic residues" evidence="11">
    <location>
        <begin position="377"/>
        <end position="393"/>
    </location>
</feature>
<keyword evidence="15" id="KW-1185">Reference proteome</keyword>
<dbReference type="SUPFAM" id="SSF53756">
    <property type="entry name" value="UDP-Glycosyltransferase/glycogen phosphorylase"/>
    <property type="match status" value="1"/>
</dbReference>
<accession>A0A160T043</accession>
<dbReference type="Pfam" id="PF04101">
    <property type="entry name" value="Glyco_tran_28_C"/>
    <property type="match status" value="1"/>
</dbReference>
<evidence type="ECO:0000256" key="9">
    <source>
        <dbReference type="ARBA" id="ARBA00023316"/>
    </source>
</evidence>
<keyword evidence="5 10" id="KW-0133">Cell shape</keyword>
<keyword evidence="2 10" id="KW-0132">Cell division</keyword>
<dbReference type="UniPathway" id="UPA00219"/>
<dbReference type="GO" id="GO:0071555">
    <property type="term" value="P:cell wall organization"/>
    <property type="evidence" value="ECO:0007669"/>
    <property type="project" value="UniProtKB-KW"/>
</dbReference>
<evidence type="ECO:0000256" key="8">
    <source>
        <dbReference type="ARBA" id="ARBA00023306"/>
    </source>
</evidence>
<evidence type="ECO:0000259" key="13">
    <source>
        <dbReference type="Pfam" id="PF04101"/>
    </source>
</evidence>
<dbReference type="Proteomes" id="UP000215027">
    <property type="component" value="Chromosome I"/>
</dbReference>
<dbReference type="InterPro" id="IPR004276">
    <property type="entry name" value="GlycoTrans_28_N"/>
</dbReference>
<evidence type="ECO:0000313" key="15">
    <source>
        <dbReference type="Proteomes" id="UP000215027"/>
    </source>
</evidence>
<dbReference type="EMBL" id="LN890655">
    <property type="protein sequence ID" value="CUS02742.2"/>
    <property type="molecule type" value="Genomic_DNA"/>
</dbReference>
<proteinExistence type="inferred from homology"/>
<dbReference type="CDD" id="cd03785">
    <property type="entry name" value="GT28_MurG"/>
    <property type="match status" value="1"/>
</dbReference>
<keyword evidence="9 10" id="KW-0961">Cell wall biogenesis/degradation</keyword>
<evidence type="ECO:0000256" key="2">
    <source>
        <dbReference type="ARBA" id="ARBA00022618"/>
    </source>
</evidence>
<comment type="similarity">
    <text evidence="10">Belongs to the glycosyltransferase 28 family. MurG subfamily.</text>
</comment>
<dbReference type="AlphaFoldDB" id="A0A160T043"/>
<evidence type="ECO:0000259" key="12">
    <source>
        <dbReference type="Pfam" id="PF03033"/>
    </source>
</evidence>
<keyword evidence="6 10" id="KW-0573">Peptidoglycan synthesis</keyword>